<keyword evidence="1" id="KW-0732">Signal</keyword>
<reference evidence="3 4" key="1">
    <citation type="journal article" date="2010" name="Nature">
        <title>Genome sequencing and analysis of the model grass Brachypodium distachyon.</title>
        <authorList>
            <consortium name="International Brachypodium Initiative"/>
        </authorList>
    </citation>
    <scope>NUCLEOTIDE SEQUENCE [LARGE SCALE GENOMIC DNA]</scope>
    <source>
        <strain evidence="3 4">Bd21</strain>
    </source>
</reference>
<accession>I1HCV0</accession>
<dbReference type="InterPro" id="IPR013201">
    <property type="entry name" value="Prot_inhib_I29"/>
</dbReference>
<dbReference type="OrthoDB" id="1860964at2759"/>
<dbReference type="OMA" id="PFISSWA"/>
<evidence type="ECO:0000313" key="3">
    <source>
        <dbReference type="EMBL" id="KQK03104.1"/>
    </source>
</evidence>
<dbReference type="Pfam" id="PF08246">
    <property type="entry name" value="Inhibitor_I29"/>
    <property type="match status" value="1"/>
</dbReference>
<dbReference type="InterPro" id="IPR038765">
    <property type="entry name" value="Papain-like_cys_pep_sf"/>
</dbReference>
<feature type="chain" id="PRO_5014094502" description="Cathepsin propeptide inhibitor domain-containing protein" evidence="1">
    <location>
        <begin position="28"/>
        <end position="166"/>
    </location>
</feature>
<evidence type="ECO:0000313" key="4">
    <source>
        <dbReference type="EnsemblPlants" id="KQK03104"/>
    </source>
</evidence>
<gene>
    <name evidence="3" type="ORF">BRADI_2g05630v3</name>
</gene>
<protein>
    <recommendedName>
        <fullName evidence="2">Cathepsin propeptide inhibitor domain-containing protein</fullName>
    </recommendedName>
</protein>
<keyword evidence="5" id="KW-1185">Reference proteome</keyword>
<dbReference type="EMBL" id="CM000881">
    <property type="protein sequence ID" value="KQK03104.1"/>
    <property type="molecule type" value="Genomic_DNA"/>
</dbReference>
<dbReference type="SUPFAM" id="SSF54001">
    <property type="entry name" value="Cysteine proteinases"/>
    <property type="match status" value="1"/>
</dbReference>
<dbReference type="InParanoid" id="I1HCV0"/>
<dbReference type="Proteomes" id="UP000008810">
    <property type="component" value="Chromosome 2"/>
</dbReference>
<reference evidence="3" key="2">
    <citation type="submission" date="2017-06" db="EMBL/GenBank/DDBJ databases">
        <title>WGS assembly of Brachypodium distachyon.</title>
        <authorList>
            <consortium name="The International Brachypodium Initiative"/>
            <person name="Lucas S."/>
            <person name="Harmon-Smith M."/>
            <person name="Lail K."/>
            <person name="Tice H."/>
            <person name="Grimwood J."/>
            <person name="Bruce D."/>
            <person name="Barry K."/>
            <person name="Shu S."/>
            <person name="Lindquist E."/>
            <person name="Wang M."/>
            <person name="Pitluck S."/>
            <person name="Vogel J.P."/>
            <person name="Garvin D.F."/>
            <person name="Mockler T.C."/>
            <person name="Schmutz J."/>
            <person name="Rokhsar D."/>
            <person name="Bevan M.W."/>
        </authorList>
    </citation>
    <scope>NUCLEOTIDE SEQUENCE</scope>
    <source>
        <strain evidence="3">Bd21</strain>
    </source>
</reference>
<evidence type="ECO:0000313" key="5">
    <source>
        <dbReference type="Proteomes" id="UP000008810"/>
    </source>
</evidence>
<evidence type="ECO:0000256" key="1">
    <source>
        <dbReference type="SAM" id="SignalP"/>
    </source>
</evidence>
<reference evidence="4" key="3">
    <citation type="submission" date="2018-08" db="UniProtKB">
        <authorList>
            <consortium name="EnsemblPlants"/>
        </authorList>
    </citation>
    <scope>IDENTIFICATION</scope>
    <source>
        <strain evidence="4">cv. Bd21</strain>
    </source>
</reference>
<dbReference type="Gramene" id="KQK03104">
    <property type="protein sequence ID" value="KQK03104"/>
    <property type="gene ID" value="BRADI_2g05630v3"/>
</dbReference>
<organism evidence="3">
    <name type="scientific">Brachypodium distachyon</name>
    <name type="common">Purple false brome</name>
    <name type="synonym">Trachynia distachya</name>
    <dbReference type="NCBI Taxonomy" id="15368"/>
    <lineage>
        <taxon>Eukaryota</taxon>
        <taxon>Viridiplantae</taxon>
        <taxon>Streptophyta</taxon>
        <taxon>Embryophyta</taxon>
        <taxon>Tracheophyta</taxon>
        <taxon>Spermatophyta</taxon>
        <taxon>Magnoliopsida</taxon>
        <taxon>Liliopsida</taxon>
        <taxon>Poales</taxon>
        <taxon>Poaceae</taxon>
        <taxon>BOP clade</taxon>
        <taxon>Pooideae</taxon>
        <taxon>Stipodae</taxon>
        <taxon>Brachypodieae</taxon>
        <taxon>Brachypodium</taxon>
    </lineage>
</organism>
<proteinExistence type="predicted"/>
<feature type="domain" description="Cathepsin propeptide inhibitor" evidence="2">
    <location>
        <begin position="45"/>
        <end position="98"/>
    </location>
</feature>
<name>I1HCV0_BRADI</name>
<dbReference type="eggNOG" id="KOG1543">
    <property type="taxonomic scope" value="Eukaryota"/>
</dbReference>
<dbReference type="Gene3D" id="1.10.287.2250">
    <property type="match status" value="1"/>
</dbReference>
<sequence length="166" mass="18809">MARALVLTSAMAVAGVLLLLLAAQASAMDFGESDLASGESQWALYQRWRVQDTDMAMSSDRFTVFVENAHLVHDFNARRDAPYKLWLNGFADLTAEEFSRAYASSRVYHLEPNDNVWVRKPPFISSWASSWFSPVLGKSWNHGHSARKQQKQQAIAHENGKNKFLY</sequence>
<dbReference type="SMART" id="SM00848">
    <property type="entry name" value="Inhibitor_I29"/>
    <property type="match status" value="1"/>
</dbReference>
<dbReference type="AlphaFoldDB" id="I1HCV0"/>
<dbReference type="HOGENOM" id="CLU_1605009_0_0_1"/>
<dbReference type="EnsemblPlants" id="KQK03104">
    <property type="protein sequence ID" value="KQK03104"/>
    <property type="gene ID" value="BRADI_2g05630v3"/>
</dbReference>
<evidence type="ECO:0000259" key="2">
    <source>
        <dbReference type="SMART" id="SM00848"/>
    </source>
</evidence>
<dbReference type="STRING" id="15368.I1HCV0"/>
<feature type="signal peptide" evidence="1">
    <location>
        <begin position="1"/>
        <end position="27"/>
    </location>
</feature>